<dbReference type="InterPro" id="IPR050922">
    <property type="entry name" value="LytR/CpsA/Psr_CW_biosynth"/>
</dbReference>
<dbReference type="Pfam" id="PF03816">
    <property type="entry name" value="LytR_cpsA_psr"/>
    <property type="match status" value="1"/>
</dbReference>
<evidence type="ECO:0000259" key="4">
    <source>
        <dbReference type="Pfam" id="PF03816"/>
    </source>
</evidence>
<reference evidence="5" key="2">
    <citation type="submission" date="2020-09" db="EMBL/GenBank/DDBJ databases">
        <authorList>
            <person name="Sun Q."/>
            <person name="Ohkuma M."/>
        </authorList>
    </citation>
    <scope>NUCLEOTIDE SEQUENCE</scope>
    <source>
        <strain evidence="5">JCM 3090</strain>
    </source>
</reference>
<reference evidence="5" key="1">
    <citation type="journal article" date="2014" name="Int. J. Syst. Evol. Microbiol.">
        <title>Complete genome sequence of Corynebacterium casei LMG S-19264T (=DSM 44701T), isolated from a smear-ripened cheese.</title>
        <authorList>
            <consortium name="US DOE Joint Genome Institute (JGI-PGF)"/>
            <person name="Walter F."/>
            <person name="Albersmeier A."/>
            <person name="Kalinowski J."/>
            <person name="Ruckert C."/>
        </authorList>
    </citation>
    <scope>NUCLEOTIDE SEQUENCE</scope>
    <source>
        <strain evidence="5">JCM 3090</strain>
    </source>
</reference>
<accession>A0A8J3B0H3</accession>
<keyword evidence="3" id="KW-0812">Transmembrane</keyword>
<keyword evidence="6" id="KW-1185">Reference proteome</keyword>
<feature type="transmembrane region" description="Helical" evidence="3">
    <location>
        <begin position="43"/>
        <end position="70"/>
    </location>
</feature>
<comment type="similarity">
    <text evidence="1">Belongs to the LytR/CpsA/Psr (LCP) family.</text>
</comment>
<dbReference type="PANTHER" id="PTHR33392">
    <property type="entry name" value="POLYISOPRENYL-TEICHOIC ACID--PEPTIDOGLYCAN TEICHOIC ACID TRANSFERASE TAGU"/>
    <property type="match status" value="1"/>
</dbReference>
<dbReference type="AlphaFoldDB" id="A0A8J3B0H3"/>
<dbReference type="Gene3D" id="3.40.630.190">
    <property type="entry name" value="LCP protein"/>
    <property type="match status" value="1"/>
</dbReference>
<keyword evidence="3" id="KW-0472">Membrane</keyword>
<feature type="region of interest" description="Disordered" evidence="2">
    <location>
        <begin position="236"/>
        <end position="256"/>
    </location>
</feature>
<dbReference type="EMBL" id="BMQB01000002">
    <property type="protein sequence ID" value="GGJ83571.1"/>
    <property type="molecule type" value="Genomic_DNA"/>
</dbReference>
<comment type="caution">
    <text evidence="5">The sequence shown here is derived from an EMBL/GenBank/DDBJ whole genome shotgun (WGS) entry which is preliminary data.</text>
</comment>
<evidence type="ECO:0000256" key="2">
    <source>
        <dbReference type="SAM" id="MobiDB-lite"/>
    </source>
</evidence>
<dbReference type="PANTHER" id="PTHR33392:SF6">
    <property type="entry name" value="POLYISOPRENYL-TEICHOIC ACID--PEPTIDOGLYCAN TEICHOIC ACID TRANSFERASE TAGU"/>
    <property type="match status" value="1"/>
</dbReference>
<proteinExistence type="inferred from homology"/>
<evidence type="ECO:0000313" key="6">
    <source>
        <dbReference type="Proteomes" id="UP000649739"/>
    </source>
</evidence>
<keyword evidence="3" id="KW-1133">Transmembrane helix</keyword>
<evidence type="ECO:0000313" key="5">
    <source>
        <dbReference type="EMBL" id="GGJ83571.1"/>
    </source>
</evidence>
<feature type="domain" description="Cell envelope-related transcriptional attenuator" evidence="4">
    <location>
        <begin position="119"/>
        <end position="305"/>
    </location>
</feature>
<protein>
    <recommendedName>
        <fullName evidence="4">Cell envelope-related transcriptional attenuator domain-containing protein</fullName>
    </recommendedName>
</protein>
<dbReference type="InterPro" id="IPR004474">
    <property type="entry name" value="LytR_CpsA_psr"/>
</dbReference>
<evidence type="ECO:0000256" key="1">
    <source>
        <dbReference type="ARBA" id="ARBA00006068"/>
    </source>
</evidence>
<gene>
    <name evidence="5" type="ORF">GCM10010123_11530</name>
</gene>
<sequence>MAADGTGVVAFGIDSGGRVDVAGLRRRPDADRQRRAGRQRGPLWARLCLIAGLVLAVAGGGSAVAATVLVNRVDSAVGKGDLFGDGAAEAGAPRGITGPLNILLAGIDPREWEPNPDLRADSVLVMHIPAGLDRAFLFSLPRDLLVDIPAFPPAGYAGGKDKLTHAMYYGSRVHGDGRKDPVRGFELLSRTVGHATGIARFDAGAIVTFTGFRRIVDALGGVKLYVDMDVDSIHMRPDGKHRESNPGGGEGAAAFRGPRKHYAKGMRTLSGWEALDYTRQRYLPGGDYTRQRHQQQFLRAMAAQALSRDVVTNPARLDRVLQAAGRTLTFSGRGHSVSDFAYALRNLRSESITMVKLPGASVMPGGVYQGEALTPPAKQFLAAVHGGRAEEFLLSHPEMVNRTK</sequence>
<organism evidence="5 6">
    <name type="scientific">Pilimelia anulata</name>
    <dbReference type="NCBI Taxonomy" id="53371"/>
    <lineage>
        <taxon>Bacteria</taxon>
        <taxon>Bacillati</taxon>
        <taxon>Actinomycetota</taxon>
        <taxon>Actinomycetes</taxon>
        <taxon>Micromonosporales</taxon>
        <taxon>Micromonosporaceae</taxon>
        <taxon>Pilimelia</taxon>
    </lineage>
</organism>
<name>A0A8J3B0H3_9ACTN</name>
<dbReference type="Proteomes" id="UP000649739">
    <property type="component" value="Unassembled WGS sequence"/>
</dbReference>
<evidence type="ECO:0000256" key="3">
    <source>
        <dbReference type="SAM" id="Phobius"/>
    </source>
</evidence>